<comment type="caution">
    <text evidence="3">The sequence shown here is derived from an EMBL/GenBank/DDBJ whole genome shotgun (WGS) entry which is preliminary data.</text>
</comment>
<dbReference type="RefSeq" id="WP_286010240.1">
    <property type="nucleotide sequence ID" value="NZ_JACSQG010000002.1"/>
</dbReference>
<dbReference type="Proteomes" id="UP000611945">
    <property type="component" value="Unassembled WGS sequence"/>
</dbReference>
<dbReference type="NCBIfam" id="NF038178">
    <property type="entry name" value="AlgP_Nterm"/>
    <property type="match status" value="1"/>
</dbReference>
<gene>
    <name evidence="3" type="ORF">H9642_06870</name>
</gene>
<sequence length="219" mass="23078">MAARKKNTVHTPLHLLQQLSSSLLEHLEAACAQAQIDAEKLLAKLEKQRGKAQEKLHDARLKLEDAAANGKAKAQARTHKRIEELEELFDSLQQRQNETRAYIALLQADAEESLKLAQGIGKVKEAATQALAKREAAATRQTTAAAPRSRTAAARKPAGATSKAKSIAAAATPAIAKSTTPAKPAKPATARKPAAKPTASRKPVARKAATASAAPVSDA</sequence>
<keyword evidence="4" id="KW-1185">Reference proteome</keyword>
<protein>
    <recommendedName>
        <fullName evidence="5">Transcriptional regulator</fullName>
    </recommendedName>
</protein>
<evidence type="ECO:0008006" key="5">
    <source>
        <dbReference type="Google" id="ProtNLM"/>
    </source>
</evidence>
<feature type="region of interest" description="Disordered" evidence="2">
    <location>
        <begin position="134"/>
        <end position="219"/>
    </location>
</feature>
<feature type="coiled-coil region" evidence="1">
    <location>
        <begin position="24"/>
        <end position="102"/>
    </location>
</feature>
<name>A0ABR8TMA9_9PSED</name>
<accession>A0ABR8TMA9</accession>
<reference evidence="3 4" key="1">
    <citation type="submission" date="2020-08" db="EMBL/GenBank/DDBJ databases">
        <title>A Genomic Blueprint of the Chicken Gut Microbiome.</title>
        <authorList>
            <person name="Gilroy R."/>
            <person name="Ravi A."/>
            <person name="Getino M."/>
            <person name="Pursley I."/>
            <person name="Horton D.L."/>
            <person name="Alikhan N.-F."/>
            <person name="Baker D."/>
            <person name="Gharbi K."/>
            <person name="Hall N."/>
            <person name="Watson M."/>
            <person name="Adriaenssens E.M."/>
            <person name="Foster-Nyarko E."/>
            <person name="Jarju S."/>
            <person name="Secka A."/>
            <person name="Antonio M."/>
            <person name="Oren A."/>
            <person name="Chaudhuri R."/>
            <person name="La Ragione R.M."/>
            <person name="Hildebrand F."/>
            <person name="Pallen M.J."/>
        </authorList>
    </citation>
    <scope>NUCLEOTIDE SEQUENCE [LARGE SCALE GENOMIC DNA]</scope>
    <source>
        <strain evidence="3 4">Sa2CUA2</strain>
    </source>
</reference>
<keyword evidence="1" id="KW-0175">Coiled coil</keyword>
<dbReference type="EMBL" id="JACSQG010000002">
    <property type="protein sequence ID" value="MBD7976910.1"/>
    <property type="molecule type" value="Genomic_DNA"/>
</dbReference>
<feature type="compositionally biased region" description="Low complexity" evidence="2">
    <location>
        <begin position="138"/>
        <end position="219"/>
    </location>
</feature>
<dbReference type="InterPro" id="IPR047725">
    <property type="entry name" value="AlgP_N"/>
</dbReference>
<evidence type="ECO:0000256" key="2">
    <source>
        <dbReference type="SAM" id="MobiDB-lite"/>
    </source>
</evidence>
<proteinExistence type="predicted"/>
<organism evidence="3 4">
    <name type="scientific">Serpens gallinarum</name>
    <dbReference type="NCBI Taxonomy" id="2763075"/>
    <lineage>
        <taxon>Bacteria</taxon>
        <taxon>Pseudomonadati</taxon>
        <taxon>Pseudomonadota</taxon>
        <taxon>Gammaproteobacteria</taxon>
        <taxon>Pseudomonadales</taxon>
        <taxon>Pseudomonadaceae</taxon>
        <taxon>Pseudomonas</taxon>
    </lineage>
</organism>
<evidence type="ECO:0000313" key="4">
    <source>
        <dbReference type="Proteomes" id="UP000611945"/>
    </source>
</evidence>
<evidence type="ECO:0000256" key="1">
    <source>
        <dbReference type="SAM" id="Coils"/>
    </source>
</evidence>
<evidence type="ECO:0000313" key="3">
    <source>
        <dbReference type="EMBL" id="MBD7976910.1"/>
    </source>
</evidence>